<feature type="non-terminal residue" evidence="1">
    <location>
        <position position="162"/>
    </location>
</feature>
<proteinExistence type="predicted"/>
<keyword evidence="1" id="KW-0371">Homeobox</keyword>
<gene>
    <name evidence="1" type="primary">HD2</name>
</gene>
<dbReference type="EMBL" id="KR229944">
    <property type="protein sequence ID" value="ALG04380.1"/>
    <property type="molecule type" value="Genomic_DNA"/>
</dbReference>
<organism evidence="1">
    <name type="scientific">Leucosporidium yakuticum</name>
    <dbReference type="NCBI Taxonomy" id="231218"/>
    <lineage>
        <taxon>Eukaryota</taxon>
        <taxon>Fungi</taxon>
        <taxon>Dikarya</taxon>
        <taxon>Basidiomycota</taxon>
        <taxon>Pucciniomycotina</taxon>
        <taxon>Microbotryomycetes</taxon>
        <taxon>Leucosporidiales</taxon>
        <taxon>Leucosporidium</taxon>
    </lineage>
</organism>
<accession>A0A0N9HRM9</accession>
<name>A0A0N9HRM9_9BASI</name>
<reference evidence="1" key="1">
    <citation type="submission" date="2015-04" db="EMBL/GenBank/DDBJ databases">
        <title>Genomic Architecture Underlying Sex-Determination in the yeast Leucosporidium scottii: New Insights into the Evolution of Mating Systems in basidiomycetes.</title>
        <authorList>
            <person name="Maia T.M."/>
            <person name="Lopes S."/>
            <person name="Almeida J.M.G.C.F."/>
            <person name="Rosa L.H."/>
            <person name="Sampaio J.P."/>
            <person name="Goncalves P."/>
            <person name="Coelho M.A."/>
        </authorList>
    </citation>
    <scope>NUCLEOTIDE SEQUENCE</scope>
    <source>
        <strain evidence="1">PB 07</strain>
    </source>
</reference>
<sequence>MSSSAARIATISQAALFRLERCCPAPTFTPRPRTRLPPLQLLKNSIRDDLIALGCTLNVVSSLSRLFDVSQDELQRCSQSSYERTLHELVDTFEERDDGFAAYRAMLSACYIEHYRRANEQMRQVLLQKVQSALASVVDDSRGEDGGRGNFSAEVVEVLERA</sequence>
<keyword evidence="1" id="KW-0238">DNA-binding</keyword>
<dbReference type="GO" id="GO:0003677">
    <property type="term" value="F:DNA binding"/>
    <property type="evidence" value="ECO:0007669"/>
    <property type="project" value="UniProtKB-KW"/>
</dbReference>
<evidence type="ECO:0000313" key="1">
    <source>
        <dbReference type="EMBL" id="ALG04380.1"/>
    </source>
</evidence>
<protein>
    <submittedName>
        <fullName evidence="1">Homeodomain transcription factor HD2</fullName>
    </submittedName>
</protein>
<dbReference type="AlphaFoldDB" id="A0A0N9HRM9"/>